<dbReference type="Proteomes" id="UP001058124">
    <property type="component" value="Unassembled WGS sequence"/>
</dbReference>
<evidence type="ECO:0000313" key="7">
    <source>
        <dbReference type="Proteomes" id="UP001058124"/>
    </source>
</evidence>
<keyword evidence="2 5" id="KW-0812">Transmembrane</keyword>
<dbReference type="EMBL" id="BRLH01000004">
    <property type="protein sequence ID" value="GKX55967.1"/>
    <property type="molecule type" value="Genomic_DNA"/>
</dbReference>
<evidence type="ECO:0008006" key="8">
    <source>
        <dbReference type="Google" id="ProtNLM"/>
    </source>
</evidence>
<dbReference type="InterPro" id="IPR007318">
    <property type="entry name" value="Phopholipid_MeTrfase"/>
</dbReference>
<sequence length="155" mass="17689">MNLSRLELRILPPVTFALCVLLALFLSWLIPVHFPLAVLAWFLCALCFVASGAIGIVSLISFWRAKTTVNPVRVDAATTLVEGGLYAFSRNPMYLAFALLLLSLCFYLANPLTFLAVALFVAYITRFQIVPEERALEARFGERYRLYRQRVRRWI</sequence>
<comment type="caution">
    <text evidence="6">The sequence shown here is derived from an EMBL/GenBank/DDBJ whole genome shotgun (WGS) entry which is preliminary data.</text>
</comment>
<evidence type="ECO:0000256" key="1">
    <source>
        <dbReference type="ARBA" id="ARBA00004127"/>
    </source>
</evidence>
<protein>
    <recommendedName>
        <fullName evidence="8">Isoprenylcysteine carboxylmethyltransferase family protein</fullName>
    </recommendedName>
</protein>
<evidence type="ECO:0000256" key="4">
    <source>
        <dbReference type="ARBA" id="ARBA00023136"/>
    </source>
</evidence>
<keyword evidence="3 5" id="KW-1133">Transmembrane helix</keyword>
<feature type="transmembrane region" description="Helical" evidence="5">
    <location>
        <begin position="94"/>
        <end position="124"/>
    </location>
</feature>
<name>A0AAV5N6F3_9GAMM</name>
<evidence type="ECO:0000256" key="3">
    <source>
        <dbReference type="ARBA" id="ARBA00022989"/>
    </source>
</evidence>
<dbReference type="PANTHER" id="PTHR12714">
    <property type="entry name" value="PROTEIN-S ISOPRENYLCYSTEINE O-METHYLTRANSFERASE"/>
    <property type="match status" value="1"/>
</dbReference>
<dbReference type="AlphaFoldDB" id="A0AAV5N6F3"/>
<evidence type="ECO:0000256" key="2">
    <source>
        <dbReference type="ARBA" id="ARBA00022692"/>
    </source>
</evidence>
<evidence type="ECO:0000313" key="6">
    <source>
        <dbReference type="EMBL" id="GKX55967.1"/>
    </source>
</evidence>
<dbReference type="PANTHER" id="PTHR12714:SF24">
    <property type="entry name" value="SLR1182 PROTEIN"/>
    <property type="match status" value="1"/>
</dbReference>
<dbReference type="RefSeq" id="WP_027274379.1">
    <property type="nucleotide sequence ID" value="NZ_BRLH01000004.1"/>
</dbReference>
<feature type="transmembrane region" description="Helical" evidence="5">
    <location>
        <begin position="36"/>
        <end position="60"/>
    </location>
</feature>
<gene>
    <name evidence="6" type="ORF">SOASR030_20790</name>
</gene>
<keyword evidence="4 5" id="KW-0472">Membrane</keyword>
<dbReference type="Pfam" id="PF04191">
    <property type="entry name" value="PEMT"/>
    <property type="match status" value="1"/>
</dbReference>
<dbReference type="GO" id="GO:0012505">
    <property type="term" value="C:endomembrane system"/>
    <property type="evidence" value="ECO:0007669"/>
    <property type="project" value="UniProtKB-SubCell"/>
</dbReference>
<accession>A0AAV5N6F3</accession>
<comment type="subcellular location">
    <subcellularLocation>
        <location evidence="1">Endomembrane system</location>
        <topology evidence="1">Multi-pass membrane protein</topology>
    </subcellularLocation>
</comment>
<keyword evidence="7" id="KW-1185">Reference proteome</keyword>
<proteinExistence type="predicted"/>
<feature type="transmembrane region" description="Helical" evidence="5">
    <location>
        <begin position="12"/>
        <end position="30"/>
    </location>
</feature>
<reference evidence="6" key="1">
    <citation type="submission" date="2022-06" db="EMBL/GenBank/DDBJ databases">
        <title>Draft genome sequences of Leminorella grimontii str. JCM5902.</title>
        <authorList>
            <person name="Wakabayashi Y."/>
            <person name="Kojima K."/>
        </authorList>
    </citation>
    <scope>NUCLEOTIDE SEQUENCE</scope>
    <source>
        <strain evidence="6">JCM 5902</strain>
    </source>
</reference>
<organism evidence="6 7">
    <name type="scientific">Leminorella grimontii</name>
    <dbReference type="NCBI Taxonomy" id="82981"/>
    <lineage>
        <taxon>Bacteria</taxon>
        <taxon>Pseudomonadati</taxon>
        <taxon>Pseudomonadota</taxon>
        <taxon>Gammaproteobacteria</taxon>
        <taxon>Enterobacterales</taxon>
        <taxon>Budviciaceae</taxon>
        <taxon>Leminorella</taxon>
    </lineage>
</organism>
<dbReference type="Gene3D" id="1.20.120.1630">
    <property type="match status" value="1"/>
</dbReference>
<dbReference type="GO" id="GO:0016740">
    <property type="term" value="F:transferase activity"/>
    <property type="evidence" value="ECO:0007669"/>
    <property type="project" value="UniProtKB-ARBA"/>
</dbReference>
<evidence type="ECO:0000256" key="5">
    <source>
        <dbReference type="SAM" id="Phobius"/>
    </source>
</evidence>